<keyword evidence="1" id="KW-1133">Transmembrane helix</keyword>
<sequence length="160" mass="18510">MPSYEFTYNATPELARQAALRYIWRCAGWWLIFLVIAVLFCLISLLNGDHSWYVILLLTAASIKIWVWIRSYLKAGSTVQAVANPKVTVFVDDEHLEMKYAETDTKVNWKAPIEIWRFKEIWLITHLDTKTSTYIPTNVLPDDVQRFIEAKVVENGGNIS</sequence>
<feature type="domain" description="YcxB-like C-terminal" evidence="2">
    <location>
        <begin position="91"/>
        <end position="149"/>
    </location>
</feature>
<accession>A0A5B9QK74</accession>
<dbReference type="EMBL" id="CP042913">
    <property type="protein sequence ID" value="QEG37456.1"/>
    <property type="molecule type" value="Genomic_DNA"/>
</dbReference>
<feature type="transmembrane region" description="Helical" evidence="1">
    <location>
        <begin position="26"/>
        <end position="46"/>
    </location>
</feature>
<dbReference type="InterPro" id="IPR025588">
    <property type="entry name" value="YcxB-like_C"/>
</dbReference>
<evidence type="ECO:0000259" key="2">
    <source>
        <dbReference type="Pfam" id="PF14317"/>
    </source>
</evidence>
<keyword evidence="1" id="KW-0812">Transmembrane</keyword>
<evidence type="ECO:0000256" key="1">
    <source>
        <dbReference type="SAM" id="Phobius"/>
    </source>
</evidence>
<keyword evidence="4" id="KW-1185">Reference proteome</keyword>
<evidence type="ECO:0000313" key="3">
    <source>
        <dbReference type="EMBL" id="QEG37456.1"/>
    </source>
</evidence>
<dbReference type="RefSeq" id="WP_148075695.1">
    <property type="nucleotide sequence ID" value="NZ_CP042913.1"/>
</dbReference>
<evidence type="ECO:0000313" key="4">
    <source>
        <dbReference type="Proteomes" id="UP000323917"/>
    </source>
</evidence>
<dbReference type="KEGG" id="bgok:Pr1d_48020"/>
<proteinExistence type="predicted"/>
<feature type="transmembrane region" description="Helical" evidence="1">
    <location>
        <begin position="52"/>
        <end position="69"/>
    </location>
</feature>
<gene>
    <name evidence="3" type="ORF">Pr1d_48020</name>
</gene>
<keyword evidence="1" id="KW-0472">Membrane</keyword>
<protein>
    <recommendedName>
        <fullName evidence="2">YcxB-like C-terminal domain-containing protein</fullName>
    </recommendedName>
</protein>
<dbReference type="AlphaFoldDB" id="A0A5B9QK74"/>
<dbReference type="Pfam" id="PF14317">
    <property type="entry name" value="YcxB"/>
    <property type="match status" value="1"/>
</dbReference>
<organism evidence="3 4">
    <name type="scientific">Bythopirellula goksoeyrii</name>
    <dbReference type="NCBI Taxonomy" id="1400387"/>
    <lineage>
        <taxon>Bacteria</taxon>
        <taxon>Pseudomonadati</taxon>
        <taxon>Planctomycetota</taxon>
        <taxon>Planctomycetia</taxon>
        <taxon>Pirellulales</taxon>
        <taxon>Lacipirellulaceae</taxon>
        <taxon>Bythopirellula</taxon>
    </lineage>
</organism>
<name>A0A5B9QK74_9BACT</name>
<reference evidence="3 4" key="1">
    <citation type="submission" date="2019-08" db="EMBL/GenBank/DDBJ databases">
        <title>Deep-cultivation of Planctomycetes and their phenomic and genomic characterization uncovers novel biology.</title>
        <authorList>
            <person name="Wiegand S."/>
            <person name="Jogler M."/>
            <person name="Boedeker C."/>
            <person name="Pinto D."/>
            <person name="Vollmers J."/>
            <person name="Rivas-Marin E."/>
            <person name="Kohn T."/>
            <person name="Peeters S.H."/>
            <person name="Heuer A."/>
            <person name="Rast P."/>
            <person name="Oberbeckmann S."/>
            <person name="Bunk B."/>
            <person name="Jeske O."/>
            <person name="Meyerdierks A."/>
            <person name="Storesund J.E."/>
            <person name="Kallscheuer N."/>
            <person name="Luecker S."/>
            <person name="Lage O.M."/>
            <person name="Pohl T."/>
            <person name="Merkel B.J."/>
            <person name="Hornburger P."/>
            <person name="Mueller R.-W."/>
            <person name="Bruemmer F."/>
            <person name="Labrenz M."/>
            <person name="Spormann A.M."/>
            <person name="Op den Camp H."/>
            <person name="Overmann J."/>
            <person name="Amann R."/>
            <person name="Jetten M.S.M."/>
            <person name="Mascher T."/>
            <person name="Medema M.H."/>
            <person name="Devos D.P."/>
            <person name="Kaster A.-K."/>
            <person name="Ovreas L."/>
            <person name="Rohde M."/>
            <person name="Galperin M.Y."/>
            <person name="Jogler C."/>
        </authorList>
    </citation>
    <scope>NUCLEOTIDE SEQUENCE [LARGE SCALE GENOMIC DNA]</scope>
    <source>
        <strain evidence="3 4">Pr1d</strain>
    </source>
</reference>
<dbReference type="Proteomes" id="UP000323917">
    <property type="component" value="Chromosome"/>
</dbReference>